<feature type="compositionally biased region" description="Basic and acidic residues" evidence="1">
    <location>
        <begin position="167"/>
        <end position="178"/>
    </location>
</feature>
<evidence type="ECO:0000256" key="1">
    <source>
        <dbReference type="SAM" id="MobiDB-lite"/>
    </source>
</evidence>
<dbReference type="EMBL" id="CAXHTB010000011">
    <property type="protein sequence ID" value="CAL0315474.1"/>
    <property type="molecule type" value="Genomic_DNA"/>
</dbReference>
<comment type="caution">
    <text evidence="2">The sequence shown here is derived from an EMBL/GenBank/DDBJ whole genome shotgun (WGS) entry which is preliminary data.</text>
</comment>
<dbReference type="PANTHER" id="PTHR34193">
    <property type="entry name" value="OS11G0199801 PROTEIN"/>
    <property type="match status" value="1"/>
</dbReference>
<feature type="region of interest" description="Disordered" evidence="1">
    <location>
        <begin position="107"/>
        <end position="221"/>
    </location>
</feature>
<keyword evidence="3" id="KW-1185">Reference proteome</keyword>
<gene>
    <name evidence="2" type="ORF">LLUT_LOCUS16534</name>
</gene>
<sequence length="221" mass="24672">MGHRIRGYESKVEDEPGICSPPLWTRSPPKSPNQRRNYYRSLSPTSKTQAIERGQKELMEMVRTMPESSYELTLKDIVEQPKVDVEEEIRVREKILSNKNVHKRESVISRKVDNKKGSNSNKIDGGGLYLKMVFPTSLRSKKNKKRKDSSANNNSSNVSPRPSVSDRSIKNIDKDWWKKHLSASGGESDSGVSSINSGSMKSSGSSSSSSNSSSKSNSRYA</sequence>
<evidence type="ECO:0000313" key="2">
    <source>
        <dbReference type="EMBL" id="CAL0315474.1"/>
    </source>
</evidence>
<dbReference type="PANTHER" id="PTHR34193:SF1">
    <property type="entry name" value="EXPRESSED PROTEIN"/>
    <property type="match status" value="1"/>
</dbReference>
<accession>A0AAV1X1B2</accession>
<feature type="region of interest" description="Disordered" evidence="1">
    <location>
        <begin position="1"/>
        <end position="49"/>
    </location>
</feature>
<feature type="compositionally biased region" description="Low complexity" evidence="1">
    <location>
        <begin position="189"/>
        <end position="221"/>
    </location>
</feature>
<protein>
    <submittedName>
        <fullName evidence="2">Uncharacterized protein</fullName>
    </submittedName>
</protein>
<feature type="compositionally biased region" description="Polar residues" evidence="1">
    <location>
        <begin position="32"/>
        <end position="49"/>
    </location>
</feature>
<organism evidence="2 3">
    <name type="scientific">Lupinus luteus</name>
    <name type="common">European yellow lupine</name>
    <dbReference type="NCBI Taxonomy" id="3873"/>
    <lineage>
        <taxon>Eukaryota</taxon>
        <taxon>Viridiplantae</taxon>
        <taxon>Streptophyta</taxon>
        <taxon>Embryophyta</taxon>
        <taxon>Tracheophyta</taxon>
        <taxon>Spermatophyta</taxon>
        <taxon>Magnoliopsida</taxon>
        <taxon>eudicotyledons</taxon>
        <taxon>Gunneridae</taxon>
        <taxon>Pentapetalae</taxon>
        <taxon>rosids</taxon>
        <taxon>fabids</taxon>
        <taxon>Fabales</taxon>
        <taxon>Fabaceae</taxon>
        <taxon>Papilionoideae</taxon>
        <taxon>50 kb inversion clade</taxon>
        <taxon>genistoids sensu lato</taxon>
        <taxon>core genistoids</taxon>
        <taxon>Genisteae</taxon>
        <taxon>Lupinus</taxon>
    </lineage>
</organism>
<dbReference type="AlphaFoldDB" id="A0AAV1X1B2"/>
<proteinExistence type="predicted"/>
<reference evidence="2 3" key="1">
    <citation type="submission" date="2024-03" db="EMBL/GenBank/DDBJ databases">
        <authorList>
            <person name="Martinez-Hernandez J."/>
        </authorList>
    </citation>
    <scope>NUCLEOTIDE SEQUENCE [LARGE SCALE GENOMIC DNA]</scope>
</reference>
<dbReference type="Proteomes" id="UP001497480">
    <property type="component" value="Unassembled WGS sequence"/>
</dbReference>
<evidence type="ECO:0000313" key="3">
    <source>
        <dbReference type="Proteomes" id="UP001497480"/>
    </source>
</evidence>
<name>A0AAV1X1B2_LUPLU</name>
<feature type="compositionally biased region" description="Low complexity" evidence="1">
    <location>
        <begin position="150"/>
        <end position="166"/>
    </location>
</feature>
<feature type="compositionally biased region" description="Basic and acidic residues" evidence="1">
    <location>
        <begin position="1"/>
        <end position="14"/>
    </location>
</feature>
<feature type="compositionally biased region" description="Basic and acidic residues" evidence="1">
    <location>
        <begin position="107"/>
        <end position="116"/>
    </location>
</feature>